<dbReference type="HOGENOM" id="CLU_077095_1_0_9"/>
<dbReference type="PANTHER" id="PTHR47837">
    <property type="entry name" value="GTP PYROPHOSPHOKINASE YJBM"/>
    <property type="match status" value="1"/>
</dbReference>
<dbReference type="InterPro" id="IPR007685">
    <property type="entry name" value="RelA_SpoT"/>
</dbReference>
<feature type="domain" description="RelA/SpoT" evidence="2">
    <location>
        <begin position="102"/>
        <end position="225"/>
    </location>
</feature>
<dbReference type="PANTHER" id="PTHR47837:SF2">
    <property type="entry name" value="GTP PYROPHOSPHOKINASE YWAC"/>
    <property type="match status" value="1"/>
</dbReference>
<protein>
    <submittedName>
        <fullName evidence="3">RelA/SpoT domain protein</fullName>
    </submittedName>
</protein>
<dbReference type="InterPro" id="IPR043519">
    <property type="entry name" value="NT_sf"/>
</dbReference>
<dbReference type="AlphaFoldDB" id="C0B4Z4"/>
<evidence type="ECO:0000313" key="4">
    <source>
        <dbReference type="Proteomes" id="UP000003793"/>
    </source>
</evidence>
<sequence length="284" mass="33267">MRLSNLLKYYEACPGCIDFKEKKWYTDFTFGTKKGDRFRREVYIKRGDYMQSAMKYYDDVDSWKTVMFLYNSALKEVGTKLEILNDEFQHVHRYNPIEHIKTRIKSAESIVKKLKRYGYETSIENMVRYVNDIAGVRLICSFTSDIYRLAEMIGNQSDLKVLSIKDYIKNPKESGYKSYHMLVSVPIFLSDSVVDTKVEIQIRTIAMDFWASLEHKIYYKFEGQAPEYISRELKECADMVSALDDKMLSLNEAILECLKEGGEKPVPEKTEEVDAEIIENPMIR</sequence>
<dbReference type="GO" id="GO:0015970">
    <property type="term" value="P:guanosine tetraphosphate biosynthetic process"/>
    <property type="evidence" value="ECO:0007669"/>
    <property type="project" value="UniProtKB-UniPathway"/>
</dbReference>
<evidence type="ECO:0000256" key="1">
    <source>
        <dbReference type="ARBA" id="ARBA00004976"/>
    </source>
</evidence>
<evidence type="ECO:0000259" key="2">
    <source>
        <dbReference type="SMART" id="SM00954"/>
    </source>
</evidence>
<dbReference type="Gene3D" id="1.10.287.860">
    <property type="entry name" value="Nucleotidyltransferase"/>
    <property type="match status" value="1"/>
</dbReference>
<dbReference type="InterPro" id="IPR052366">
    <property type="entry name" value="GTP_Pyrophosphokinase"/>
</dbReference>
<dbReference type="EMBL" id="ABVR01000029">
    <property type="protein sequence ID" value="EEG91519.1"/>
    <property type="molecule type" value="Genomic_DNA"/>
</dbReference>
<organism evidence="3 4">
    <name type="scientific">Coprococcus comes ATCC 27758</name>
    <dbReference type="NCBI Taxonomy" id="470146"/>
    <lineage>
        <taxon>Bacteria</taxon>
        <taxon>Bacillati</taxon>
        <taxon>Bacillota</taxon>
        <taxon>Clostridia</taxon>
        <taxon>Lachnospirales</taxon>
        <taxon>Lachnospiraceae</taxon>
        <taxon>Coprococcus</taxon>
    </lineage>
</organism>
<dbReference type="Gene3D" id="3.30.460.10">
    <property type="entry name" value="Beta Polymerase, domain 2"/>
    <property type="match status" value="1"/>
</dbReference>
<dbReference type="Proteomes" id="UP000003793">
    <property type="component" value="Unassembled WGS sequence"/>
</dbReference>
<accession>C0B4Z4</accession>
<reference evidence="3 4" key="1">
    <citation type="submission" date="2009-02" db="EMBL/GenBank/DDBJ databases">
        <authorList>
            <person name="Fulton L."/>
            <person name="Clifton S."/>
            <person name="Fulton B."/>
            <person name="Xu J."/>
            <person name="Minx P."/>
            <person name="Pepin K.H."/>
            <person name="Johnson M."/>
            <person name="Bhonagiri V."/>
            <person name="Nash W.E."/>
            <person name="Mardis E.R."/>
            <person name="Wilson R.K."/>
        </authorList>
    </citation>
    <scope>NUCLEOTIDE SEQUENCE [LARGE SCALE GENOMIC DNA]</scope>
    <source>
        <strain evidence="3 4">ATCC 27758</strain>
    </source>
</reference>
<dbReference type="SMART" id="SM00954">
    <property type="entry name" value="RelA_SpoT"/>
    <property type="match status" value="1"/>
</dbReference>
<comment type="caution">
    <text evidence="3">The sequence shown here is derived from an EMBL/GenBank/DDBJ whole genome shotgun (WGS) entry which is preliminary data.</text>
</comment>
<gene>
    <name evidence="3" type="ORF">COPCOM_00214</name>
</gene>
<name>C0B4Z4_9FIRM</name>
<reference evidence="3 4" key="2">
    <citation type="submission" date="2009-03" db="EMBL/GenBank/DDBJ databases">
        <title>Draft genome sequence of Coprococcus comes (ATCC 27758).</title>
        <authorList>
            <person name="Sudarsanam P."/>
            <person name="Ley R."/>
            <person name="Guruge J."/>
            <person name="Turnbaugh P.J."/>
            <person name="Mahowald M."/>
            <person name="Liep D."/>
            <person name="Gordon J."/>
        </authorList>
    </citation>
    <scope>NUCLEOTIDE SEQUENCE [LARGE SCALE GENOMIC DNA]</scope>
    <source>
        <strain evidence="3 4">ATCC 27758</strain>
    </source>
</reference>
<dbReference type="CDD" id="cd05399">
    <property type="entry name" value="NT_Rel-Spo_like"/>
    <property type="match status" value="1"/>
</dbReference>
<evidence type="ECO:0000313" key="3">
    <source>
        <dbReference type="EMBL" id="EEG91519.1"/>
    </source>
</evidence>
<proteinExistence type="predicted"/>
<dbReference type="Pfam" id="PF04607">
    <property type="entry name" value="RelA_SpoT"/>
    <property type="match status" value="1"/>
</dbReference>
<comment type="pathway">
    <text evidence="1">Purine metabolism; ppGpp biosynthesis; ppGpp from GTP: step 1/2.</text>
</comment>
<dbReference type="UniPathway" id="UPA00908">
    <property type="reaction ID" value="UER00884"/>
</dbReference>
<dbReference type="SUPFAM" id="SSF81301">
    <property type="entry name" value="Nucleotidyltransferase"/>
    <property type="match status" value="1"/>
</dbReference>